<dbReference type="InterPro" id="IPR001303">
    <property type="entry name" value="Aldolase_II/adducin_N"/>
</dbReference>
<comment type="caution">
    <text evidence="2">The sequence shown here is derived from an EMBL/GenBank/DDBJ whole genome shotgun (WGS) entry which is preliminary data.</text>
</comment>
<dbReference type="Gene3D" id="3.40.225.10">
    <property type="entry name" value="Class II aldolase/adducin N-terminal domain"/>
    <property type="match status" value="1"/>
</dbReference>
<reference evidence="2 3" key="1">
    <citation type="submission" date="2020-08" db="EMBL/GenBank/DDBJ databases">
        <title>Genomic Encyclopedia of Type Strains, Phase IV (KMG-IV): sequencing the most valuable type-strain genomes for metagenomic binning, comparative biology and taxonomic classification.</title>
        <authorList>
            <person name="Goeker M."/>
        </authorList>
    </citation>
    <scope>NUCLEOTIDE SEQUENCE [LARGE SCALE GENOMIC DNA]</scope>
    <source>
        <strain evidence="2 3">DSM 24661</strain>
    </source>
</reference>
<accession>A0A840UD90</accession>
<dbReference type="InterPro" id="IPR036409">
    <property type="entry name" value="Aldolase_II/adducin_N_sf"/>
</dbReference>
<dbReference type="EMBL" id="JACHFH010000001">
    <property type="protein sequence ID" value="MBB5335056.1"/>
    <property type="molecule type" value="Genomic_DNA"/>
</dbReference>
<dbReference type="SUPFAM" id="SSF53639">
    <property type="entry name" value="AraD/HMP-PK domain-like"/>
    <property type="match status" value="1"/>
</dbReference>
<evidence type="ECO:0000313" key="3">
    <source>
        <dbReference type="Proteomes" id="UP000559117"/>
    </source>
</evidence>
<keyword evidence="3" id="KW-1185">Reference proteome</keyword>
<feature type="domain" description="Class II aldolase/adducin N-terminal" evidence="1">
    <location>
        <begin position="6"/>
        <end position="42"/>
    </location>
</feature>
<gene>
    <name evidence="2" type="ORF">HNR32_000156</name>
</gene>
<protein>
    <submittedName>
        <fullName evidence="2">Ribulose-5-phosphate 4-epimerase/fuculose-1-phosphate aldolase</fullName>
    </submittedName>
</protein>
<dbReference type="Pfam" id="PF00596">
    <property type="entry name" value="Aldolase_II"/>
    <property type="match status" value="1"/>
</dbReference>
<evidence type="ECO:0000313" key="2">
    <source>
        <dbReference type="EMBL" id="MBB5335056.1"/>
    </source>
</evidence>
<evidence type="ECO:0000259" key="1">
    <source>
        <dbReference type="Pfam" id="PF00596"/>
    </source>
</evidence>
<sequence>MSRSKKSDACLLVSHGVMTVSTTIQDAYLKAEYVEEIAEIYYRTLSVNQDKEPIVLPEDELQKWQYPSYIKL</sequence>
<dbReference type="Proteomes" id="UP000559117">
    <property type="component" value="Unassembled WGS sequence"/>
</dbReference>
<organism evidence="2 3">
    <name type="scientific">Pectinatus brassicae</name>
    <dbReference type="NCBI Taxonomy" id="862415"/>
    <lineage>
        <taxon>Bacteria</taxon>
        <taxon>Bacillati</taxon>
        <taxon>Bacillota</taxon>
        <taxon>Negativicutes</taxon>
        <taxon>Selenomonadales</taxon>
        <taxon>Selenomonadaceae</taxon>
        <taxon>Pectinatus</taxon>
    </lineage>
</organism>
<dbReference type="RefSeq" id="WP_196611240.1">
    <property type="nucleotide sequence ID" value="NZ_JACHFH010000001.1"/>
</dbReference>
<dbReference type="AlphaFoldDB" id="A0A840UD90"/>
<proteinExistence type="predicted"/>
<name>A0A840UD90_9FIRM</name>